<comment type="caution">
    <text evidence="2">The sequence shown here is derived from an EMBL/GenBank/DDBJ whole genome shotgun (WGS) entry which is preliminary data.</text>
</comment>
<sequence>MYPSQEWSFATDEKAGRDSRPPTQLPRRDSSSPRRTRDRSPMTCRRLLSAHRRHKDTRSELEQALSTQNRYLKQLLDIEKERSLVETEIAEVQENIDRRKALIHDFTSATESDSKRPDKEPSEPTDNLTIMSDEALDTVVFSRQSPEEPYQQPGVGTTSFSPPSTVQTADSRNPISRILSNSSTKNKTNEERLRRANLDISTLPAEIDLAYENWQKRALVLSELKHLHRRVEVRYQETVSDVIWEATRDSQA</sequence>
<dbReference type="Proteomes" id="UP000094065">
    <property type="component" value="Unassembled WGS sequence"/>
</dbReference>
<dbReference type="GeneID" id="30156418"/>
<feature type="compositionally biased region" description="Basic and acidic residues" evidence="1">
    <location>
        <begin position="11"/>
        <end position="32"/>
    </location>
</feature>
<feature type="region of interest" description="Disordered" evidence="1">
    <location>
        <begin position="105"/>
        <end position="130"/>
    </location>
</feature>
<keyword evidence="3" id="KW-1185">Reference proteome</keyword>
<feature type="compositionally biased region" description="Basic and acidic residues" evidence="1">
    <location>
        <begin position="112"/>
        <end position="122"/>
    </location>
</feature>
<reference evidence="2 3" key="1">
    <citation type="submission" date="2016-06" db="EMBL/GenBank/DDBJ databases">
        <title>Evolution of pathogenesis and genome organization in the Tremellales.</title>
        <authorList>
            <person name="Cuomo C."/>
            <person name="Litvintseva A."/>
            <person name="Heitman J."/>
            <person name="Chen Y."/>
            <person name="Sun S."/>
            <person name="Springer D."/>
            <person name="Dromer F."/>
            <person name="Young S."/>
            <person name="Zeng Q."/>
            <person name="Chapman S."/>
            <person name="Gujja S."/>
            <person name="Saif S."/>
            <person name="Birren B."/>
        </authorList>
    </citation>
    <scope>NUCLEOTIDE SEQUENCE [LARGE SCALE GENOMIC DNA]</scope>
    <source>
        <strain evidence="2 3">CBS 6039</strain>
    </source>
</reference>
<proteinExistence type="predicted"/>
<gene>
    <name evidence="2" type="ORF">L202_05109</name>
</gene>
<evidence type="ECO:0000313" key="2">
    <source>
        <dbReference type="EMBL" id="ODN78025.1"/>
    </source>
</evidence>
<accession>A0A1E3HPF1</accession>
<feature type="compositionally biased region" description="Polar residues" evidence="1">
    <location>
        <begin position="154"/>
        <end position="186"/>
    </location>
</feature>
<dbReference type="RefSeq" id="XP_018993261.1">
    <property type="nucleotide sequence ID" value="XM_019139318.1"/>
</dbReference>
<feature type="region of interest" description="Disordered" evidence="1">
    <location>
        <begin position="144"/>
        <end position="190"/>
    </location>
</feature>
<dbReference type="EMBL" id="AWGJ01000007">
    <property type="protein sequence ID" value="ODN78025.1"/>
    <property type="molecule type" value="Genomic_DNA"/>
</dbReference>
<dbReference type="AlphaFoldDB" id="A0A1E3HPF1"/>
<evidence type="ECO:0000313" key="3">
    <source>
        <dbReference type="Proteomes" id="UP000094065"/>
    </source>
</evidence>
<organism evidence="2 3">
    <name type="scientific">Cryptococcus amylolentus CBS 6039</name>
    <dbReference type="NCBI Taxonomy" id="1295533"/>
    <lineage>
        <taxon>Eukaryota</taxon>
        <taxon>Fungi</taxon>
        <taxon>Dikarya</taxon>
        <taxon>Basidiomycota</taxon>
        <taxon>Agaricomycotina</taxon>
        <taxon>Tremellomycetes</taxon>
        <taxon>Tremellales</taxon>
        <taxon>Cryptococcaceae</taxon>
        <taxon>Cryptococcus</taxon>
    </lineage>
</organism>
<evidence type="ECO:0000256" key="1">
    <source>
        <dbReference type="SAM" id="MobiDB-lite"/>
    </source>
</evidence>
<name>A0A1E3HPF1_9TREE</name>
<feature type="region of interest" description="Disordered" evidence="1">
    <location>
        <begin position="1"/>
        <end position="44"/>
    </location>
</feature>
<protein>
    <submittedName>
        <fullName evidence="2">Uncharacterized protein</fullName>
    </submittedName>
</protein>